<evidence type="ECO:0000313" key="1">
    <source>
        <dbReference type="EMBL" id="CAG8679437.1"/>
    </source>
</evidence>
<reference evidence="1" key="1">
    <citation type="submission" date="2021-06" db="EMBL/GenBank/DDBJ databases">
        <authorList>
            <person name="Kallberg Y."/>
            <person name="Tangrot J."/>
            <person name="Rosling A."/>
        </authorList>
    </citation>
    <scope>NUCLEOTIDE SEQUENCE</scope>
    <source>
        <strain evidence="1">CL356</strain>
    </source>
</reference>
<dbReference type="EMBL" id="CAJVPT010026451">
    <property type="protein sequence ID" value="CAG8679437.1"/>
    <property type="molecule type" value="Genomic_DNA"/>
</dbReference>
<comment type="caution">
    <text evidence="1">The sequence shown here is derived from an EMBL/GenBank/DDBJ whole genome shotgun (WGS) entry which is preliminary data.</text>
</comment>
<organism evidence="1 2">
    <name type="scientific">Acaulospora colombiana</name>
    <dbReference type="NCBI Taxonomy" id="27376"/>
    <lineage>
        <taxon>Eukaryota</taxon>
        <taxon>Fungi</taxon>
        <taxon>Fungi incertae sedis</taxon>
        <taxon>Mucoromycota</taxon>
        <taxon>Glomeromycotina</taxon>
        <taxon>Glomeromycetes</taxon>
        <taxon>Diversisporales</taxon>
        <taxon>Acaulosporaceae</taxon>
        <taxon>Acaulospora</taxon>
    </lineage>
</organism>
<feature type="non-terminal residue" evidence="1">
    <location>
        <position position="1"/>
    </location>
</feature>
<accession>A0ACA9NWA6</accession>
<dbReference type="Proteomes" id="UP000789525">
    <property type="component" value="Unassembled WGS sequence"/>
</dbReference>
<protein>
    <submittedName>
        <fullName evidence="1">1862_t:CDS:1</fullName>
    </submittedName>
</protein>
<sequence>TTTELFGLAVHPNPRHHLLSTYKKTLESLTQIPPTAVYRQATEALTQYRLSIVESNEDVKEIENKIGAGIIEEVIWQAEDELKLFKYRYTKLDNIHYRWEPLEDPPPKGQWQYEQNEK</sequence>
<gene>
    <name evidence="1" type="ORF">ACOLOM_LOCUS9272</name>
</gene>
<evidence type="ECO:0000313" key="2">
    <source>
        <dbReference type="Proteomes" id="UP000789525"/>
    </source>
</evidence>
<keyword evidence="2" id="KW-1185">Reference proteome</keyword>
<name>A0ACA9NWA6_9GLOM</name>
<proteinExistence type="predicted"/>